<dbReference type="EMBL" id="FPCA01000001">
    <property type="protein sequence ID" value="SFU54935.1"/>
    <property type="molecule type" value="Genomic_DNA"/>
</dbReference>
<keyword evidence="2" id="KW-0808">Transferase</keyword>
<evidence type="ECO:0000313" key="2">
    <source>
        <dbReference type="EMBL" id="SFU54935.1"/>
    </source>
</evidence>
<reference evidence="3" key="1">
    <citation type="submission" date="2016-10" db="EMBL/GenBank/DDBJ databases">
        <authorList>
            <person name="Varghese N."/>
        </authorList>
    </citation>
    <scope>NUCLEOTIDE SEQUENCE [LARGE SCALE GENOMIC DNA]</scope>
    <source>
        <strain evidence="3">DSM 18820</strain>
    </source>
</reference>
<dbReference type="GO" id="GO:0005737">
    <property type="term" value="C:cytoplasm"/>
    <property type="evidence" value="ECO:0007669"/>
    <property type="project" value="TreeGrafter"/>
</dbReference>
<gene>
    <name evidence="2" type="ORF">SAMN04487941_1451</name>
</gene>
<keyword evidence="3" id="KW-1185">Reference proteome</keyword>
<dbReference type="InterPro" id="IPR016181">
    <property type="entry name" value="Acyl_CoA_acyltransferase"/>
</dbReference>
<organism evidence="2 3">
    <name type="scientific">Pontibacter akesuensis</name>
    <dbReference type="NCBI Taxonomy" id="388950"/>
    <lineage>
        <taxon>Bacteria</taxon>
        <taxon>Pseudomonadati</taxon>
        <taxon>Bacteroidota</taxon>
        <taxon>Cytophagia</taxon>
        <taxon>Cytophagales</taxon>
        <taxon>Hymenobacteraceae</taxon>
        <taxon>Pontibacter</taxon>
    </lineage>
</organism>
<dbReference type="AlphaFoldDB" id="A0A1I7H2K2"/>
<dbReference type="GO" id="GO:1990189">
    <property type="term" value="F:protein N-terminal-serine acetyltransferase activity"/>
    <property type="evidence" value="ECO:0007669"/>
    <property type="project" value="TreeGrafter"/>
</dbReference>
<dbReference type="GO" id="GO:0008999">
    <property type="term" value="F:protein-N-terminal-alanine acetyltransferase activity"/>
    <property type="evidence" value="ECO:0007669"/>
    <property type="project" value="TreeGrafter"/>
</dbReference>
<dbReference type="Proteomes" id="UP000182491">
    <property type="component" value="Unassembled WGS sequence"/>
</dbReference>
<name>A0A1I7H2K2_9BACT</name>
<dbReference type="InterPro" id="IPR000182">
    <property type="entry name" value="GNAT_dom"/>
</dbReference>
<evidence type="ECO:0000313" key="3">
    <source>
        <dbReference type="Proteomes" id="UP000182491"/>
    </source>
</evidence>
<feature type="domain" description="N-acetyltransferase" evidence="1">
    <location>
        <begin position="16"/>
        <end position="178"/>
    </location>
</feature>
<proteinExistence type="predicted"/>
<dbReference type="PANTHER" id="PTHR43441:SF12">
    <property type="entry name" value="RIBOSOMAL N-ACETYLTRANSFERASE YDAF-RELATED"/>
    <property type="match status" value="1"/>
</dbReference>
<dbReference type="InterPro" id="IPR051908">
    <property type="entry name" value="Ribosomal_N-acetyltransferase"/>
</dbReference>
<dbReference type="RefSeq" id="WP_068836746.1">
    <property type="nucleotide sequence ID" value="NZ_BMXC01000001.1"/>
</dbReference>
<dbReference type="PANTHER" id="PTHR43441">
    <property type="entry name" value="RIBOSOMAL-PROTEIN-SERINE ACETYLTRANSFERASE"/>
    <property type="match status" value="1"/>
</dbReference>
<dbReference type="Pfam" id="PF13302">
    <property type="entry name" value="Acetyltransf_3"/>
    <property type="match status" value="1"/>
</dbReference>
<dbReference type="STRING" id="388950.GCA_001611675_00549"/>
<evidence type="ECO:0000259" key="1">
    <source>
        <dbReference type="PROSITE" id="PS51186"/>
    </source>
</evidence>
<dbReference type="OrthoDB" id="9788916at2"/>
<dbReference type="SUPFAM" id="SSF55729">
    <property type="entry name" value="Acyl-CoA N-acyltransferases (Nat)"/>
    <property type="match status" value="1"/>
</dbReference>
<sequence>MKTDPLALQLPVAQDLYLRKASPADATALYDIIDRDREYLREWLPFIDFSQSAADTEAFLTYVSTNKSELVFNIVHEEKVAGLIGLKGIDTLNKKLEIGYWLAQDKQGKDIMRRCCHTLLRFVFEKLQMNRVELRVGVGNMRSSRIPEKLGFTFEGIQRQGELLNGSFHDLQVYSLLRSEFKR</sequence>
<dbReference type="Gene3D" id="3.40.630.30">
    <property type="match status" value="1"/>
</dbReference>
<dbReference type="PROSITE" id="PS51186">
    <property type="entry name" value="GNAT"/>
    <property type="match status" value="1"/>
</dbReference>
<protein>
    <submittedName>
        <fullName evidence="2">Ribosomal-protein-serine acetyltransferase</fullName>
    </submittedName>
</protein>
<accession>A0A1I7H2K2</accession>